<dbReference type="GO" id="GO:0000981">
    <property type="term" value="F:DNA-binding transcription factor activity, RNA polymerase II-specific"/>
    <property type="evidence" value="ECO:0007669"/>
    <property type="project" value="TreeGrafter"/>
</dbReference>
<organism evidence="8 9">
    <name type="scientific">Rickenella mellea</name>
    <dbReference type="NCBI Taxonomy" id="50990"/>
    <lineage>
        <taxon>Eukaryota</taxon>
        <taxon>Fungi</taxon>
        <taxon>Dikarya</taxon>
        <taxon>Basidiomycota</taxon>
        <taxon>Agaricomycotina</taxon>
        <taxon>Agaricomycetes</taxon>
        <taxon>Hymenochaetales</taxon>
        <taxon>Rickenellaceae</taxon>
        <taxon>Rickenella</taxon>
    </lineage>
</organism>
<evidence type="ECO:0000256" key="2">
    <source>
        <dbReference type="ARBA" id="ARBA00022737"/>
    </source>
</evidence>
<evidence type="ECO:0000256" key="4">
    <source>
        <dbReference type="ARBA" id="ARBA00022833"/>
    </source>
</evidence>
<dbReference type="InterPro" id="IPR013087">
    <property type="entry name" value="Znf_C2H2_type"/>
</dbReference>
<dbReference type="GO" id="GO:0000978">
    <property type="term" value="F:RNA polymerase II cis-regulatory region sequence-specific DNA binding"/>
    <property type="evidence" value="ECO:0007669"/>
    <property type="project" value="TreeGrafter"/>
</dbReference>
<dbReference type="PANTHER" id="PTHR19818:SF139">
    <property type="entry name" value="PAIR-RULE PROTEIN ODD-PAIRED"/>
    <property type="match status" value="1"/>
</dbReference>
<evidence type="ECO:0000313" key="9">
    <source>
        <dbReference type="Proteomes" id="UP000294933"/>
    </source>
</evidence>
<name>A0A4Y7PZS5_9AGAM</name>
<dbReference type="Proteomes" id="UP000294933">
    <property type="component" value="Unassembled WGS sequence"/>
</dbReference>
<dbReference type="InterPro" id="IPR050329">
    <property type="entry name" value="GLI_C2H2-zinc-finger"/>
</dbReference>
<keyword evidence="3 5" id="KW-0863">Zinc-finger</keyword>
<proteinExistence type="predicted"/>
<keyword evidence="9" id="KW-1185">Reference proteome</keyword>
<dbReference type="EMBL" id="ML170187">
    <property type="protein sequence ID" value="TDL20536.1"/>
    <property type="molecule type" value="Genomic_DNA"/>
</dbReference>
<dbReference type="STRING" id="50990.A0A4Y7PZS5"/>
<reference evidence="8 9" key="1">
    <citation type="submission" date="2018-06" db="EMBL/GenBank/DDBJ databases">
        <title>A transcriptomic atlas of mushroom development highlights an independent origin of complex multicellularity.</title>
        <authorList>
            <consortium name="DOE Joint Genome Institute"/>
            <person name="Krizsan K."/>
            <person name="Almasi E."/>
            <person name="Merenyi Z."/>
            <person name="Sahu N."/>
            <person name="Viragh M."/>
            <person name="Koszo T."/>
            <person name="Mondo S."/>
            <person name="Kiss B."/>
            <person name="Balint B."/>
            <person name="Kues U."/>
            <person name="Barry K."/>
            <person name="Hegedus J.C."/>
            <person name="Henrissat B."/>
            <person name="Johnson J."/>
            <person name="Lipzen A."/>
            <person name="Ohm R."/>
            <person name="Nagy I."/>
            <person name="Pangilinan J."/>
            <person name="Yan J."/>
            <person name="Xiong Y."/>
            <person name="Grigoriev I.V."/>
            <person name="Hibbett D.S."/>
            <person name="Nagy L.G."/>
        </authorList>
    </citation>
    <scope>NUCLEOTIDE SEQUENCE [LARGE SCALE GENOMIC DNA]</scope>
    <source>
        <strain evidence="8 9">SZMC22713</strain>
    </source>
</reference>
<evidence type="ECO:0000256" key="3">
    <source>
        <dbReference type="ARBA" id="ARBA00022771"/>
    </source>
</evidence>
<feature type="domain" description="C2H2-type" evidence="7">
    <location>
        <begin position="61"/>
        <end position="90"/>
    </location>
</feature>
<feature type="compositionally biased region" description="Polar residues" evidence="6">
    <location>
        <begin position="126"/>
        <end position="137"/>
    </location>
</feature>
<dbReference type="InterPro" id="IPR036236">
    <property type="entry name" value="Znf_C2H2_sf"/>
</dbReference>
<evidence type="ECO:0000259" key="7">
    <source>
        <dbReference type="PROSITE" id="PS50157"/>
    </source>
</evidence>
<evidence type="ECO:0000256" key="6">
    <source>
        <dbReference type="SAM" id="MobiDB-lite"/>
    </source>
</evidence>
<dbReference type="SMART" id="SM00355">
    <property type="entry name" value="ZnF_C2H2"/>
    <property type="match status" value="3"/>
</dbReference>
<keyword evidence="2" id="KW-0677">Repeat</keyword>
<dbReference type="PROSITE" id="PS00028">
    <property type="entry name" value="ZINC_FINGER_C2H2_1"/>
    <property type="match status" value="1"/>
</dbReference>
<protein>
    <recommendedName>
        <fullName evidence="7">C2H2-type domain-containing protein</fullName>
    </recommendedName>
</protein>
<dbReference type="PANTHER" id="PTHR19818">
    <property type="entry name" value="ZINC FINGER PROTEIN ZIC AND GLI"/>
    <property type="match status" value="1"/>
</dbReference>
<dbReference type="SUPFAM" id="SSF57667">
    <property type="entry name" value="beta-beta-alpha zinc fingers"/>
    <property type="match status" value="1"/>
</dbReference>
<dbReference type="VEuPathDB" id="FungiDB:BD410DRAFT_841202"/>
<feature type="region of interest" description="Disordered" evidence="6">
    <location>
        <begin position="104"/>
        <end position="171"/>
    </location>
</feature>
<dbReference type="GO" id="GO:0008270">
    <property type="term" value="F:zinc ion binding"/>
    <property type="evidence" value="ECO:0007669"/>
    <property type="project" value="UniProtKB-KW"/>
</dbReference>
<sequence>MPKDTSEEWELSFKFEDGIYRCIAAINCTVEDQGPCRYQSRKKTDCKRHLNIKKHANHKAYTCPSEGCKKTFGQPNALTIHLNIHSGRTPYGCRTTGCDERFGDPSARKRHEGKCNGLSPRRTGNLDVSSPSSSYDTNLLDDGGCTERTRQPLGDSRSRVSNASGSMEEDDGLSSAVRWYDQIPSQDASGLHVTSSVSTPLTQTPALLDPRLFTVAESQRIVEGAQPPNYFCPSWAQAGMGNVSPHILLTPSTSLPFPILRTPFEEPSTVNVTSPTGSYCWGVHQPSNPDLCFGVMDGARPQWAEVRHNQSTSPSGGYMAPGVQFGPLAIDAPRQCNLAYVPMSTTAAIDQDSTPQSTSFPLDRHGGVPNVLNTSTNYEGWGAATSSQDLNTTMPTMNAQVCGDDVFPPFTSCEGLLPDFVLSDLDTGGEQRSRAPDCHDAIPGTDSFVNFRIPDDVWDSLALWADSYLESRPPAHT</sequence>
<keyword evidence="1" id="KW-0479">Metal-binding</keyword>
<evidence type="ECO:0000256" key="1">
    <source>
        <dbReference type="ARBA" id="ARBA00022723"/>
    </source>
</evidence>
<gene>
    <name evidence="8" type="ORF">BD410DRAFT_841202</name>
</gene>
<evidence type="ECO:0000256" key="5">
    <source>
        <dbReference type="PROSITE-ProRule" id="PRU00042"/>
    </source>
</evidence>
<dbReference type="OrthoDB" id="654211at2759"/>
<dbReference type="PROSITE" id="PS50157">
    <property type="entry name" value="ZINC_FINGER_C2H2_2"/>
    <property type="match status" value="1"/>
</dbReference>
<dbReference type="Gene3D" id="3.30.160.60">
    <property type="entry name" value="Classic Zinc Finger"/>
    <property type="match status" value="1"/>
</dbReference>
<evidence type="ECO:0000313" key="8">
    <source>
        <dbReference type="EMBL" id="TDL20536.1"/>
    </source>
</evidence>
<dbReference type="GO" id="GO:0005634">
    <property type="term" value="C:nucleus"/>
    <property type="evidence" value="ECO:0007669"/>
    <property type="project" value="UniProtKB-ARBA"/>
</dbReference>
<accession>A0A4Y7PZS5</accession>
<keyword evidence="4" id="KW-0862">Zinc</keyword>
<dbReference type="AlphaFoldDB" id="A0A4Y7PZS5"/>
<dbReference type="GO" id="GO:0045944">
    <property type="term" value="P:positive regulation of transcription by RNA polymerase II"/>
    <property type="evidence" value="ECO:0007669"/>
    <property type="project" value="UniProtKB-ARBA"/>
</dbReference>